<organism evidence="1 2">
    <name type="scientific">Glarea lozoyensis (strain ATCC 74030 / MF5533)</name>
    <dbReference type="NCBI Taxonomy" id="1104152"/>
    <lineage>
        <taxon>Eukaryota</taxon>
        <taxon>Fungi</taxon>
        <taxon>Dikarya</taxon>
        <taxon>Ascomycota</taxon>
        <taxon>Pezizomycotina</taxon>
        <taxon>Leotiomycetes</taxon>
        <taxon>Helotiales</taxon>
        <taxon>Helotiaceae</taxon>
        <taxon>Glarea</taxon>
    </lineage>
</organism>
<comment type="caution">
    <text evidence="1">The sequence shown here is derived from an EMBL/GenBank/DDBJ whole genome shotgun (WGS) entry which is preliminary data.</text>
</comment>
<accession>H0EWB1</accession>
<evidence type="ECO:0000313" key="1">
    <source>
        <dbReference type="EMBL" id="EHK97190.1"/>
    </source>
</evidence>
<gene>
    <name evidence="1" type="ORF">M7I_7074</name>
</gene>
<dbReference type="Gene3D" id="3.40.50.720">
    <property type="entry name" value="NAD(P)-binding Rossmann-like Domain"/>
    <property type="match status" value="1"/>
</dbReference>
<evidence type="ECO:0000313" key="2">
    <source>
        <dbReference type="Proteomes" id="UP000005446"/>
    </source>
</evidence>
<name>H0EWB1_GLAL7</name>
<proteinExistence type="predicted"/>
<dbReference type="EMBL" id="AGUE01000205">
    <property type="protein sequence ID" value="EHK97190.1"/>
    <property type="molecule type" value="Genomic_DNA"/>
</dbReference>
<dbReference type="Proteomes" id="UP000005446">
    <property type="component" value="Unassembled WGS sequence"/>
</dbReference>
<dbReference type="HOGENOM" id="CLU_2996671_0_0_1"/>
<protein>
    <submittedName>
        <fullName evidence="1">Uncharacterized protein</fullName>
    </submittedName>
</protein>
<reference evidence="1 2" key="1">
    <citation type="journal article" date="2012" name="Eukaryot. Cell">
        <title>Genome sequence of the fungus Glarea lozoyensis: the first genome sequence of a species from the Helotiaceae family.</title>
        <authorList>
            <person name="Youssar L."/>
            <person name="Gruening B.A."/>
            <person name="Erxleben A."/>
            <person name="Guenther S."/>
            <person name="Huettel W."/>
        </authorList>
    </citation>
    <scope>NUCLEOTIDE SEQUENCE [LARGE SCALE GENOMIC DNA]</scope>
    <source>
        <strain evidence="2">ATCC 74030 / MF5533</strain>
    </source>
</reference>
<keyword evidence="2" id="KW-1185">Reference proteome</keyword>
<dbReference type="OrthoDB" id="1933717at2759"/>
<dbReference type="InParanoid" id="H0EWB1"/>
<sequence>MSSVGKVIIATFILTARKKLDGQTAAEQLIKDGITAKVDVIELDVTDDEQVRTLPFA</sequence>
<dbReference type="AlphaFoldDB" id="H0EWB1"/>